<gene>
    <name evidence="1" type="ORF">ABID21_002223</name>
</gene>
<evidence type="ECO:0000313" key="2">
    <source>
        <dbReference type="Proteomes" id="UP001549031"/>
    </source>
</evidence>
<proteinExistence type="predicted"/>
<organism evidence="1 2">
    <name type="scientific">Pseudorhizobium tarimense</name>
    <dbReference type="NCBI Taxonomy" id="1079109"/>
    <lineage>
        <taxon>Bacteria</taxon>
        <taxon>Pseudomonadati</taxon>
        <taxon>Pseudomonadota</taxon>
        <taxon>Alphaproteobacteria</taxon>
        <taxon>Hyphomicrobiales</taxon>
        <taxon>Rhizobiaceae</taxon>
        <taxon>Rhizobium/Agrobacterium group</taxon>
        <taxon>Pseudorhizobium</taxon>
    </lineage>
</organism>
<sequence length="391" mass="43969">MTMWTPDKQPLDISVAGPIVIDQVLYEFDGPMIFTAAFGMFRVLFSRIDESEETELYAVGTVSDEVISAIRKGEMSVRGGVMSEPCFIIELDGLRLERCWDVHPDDMPADLLPDHGRSIIPGAASVPDTIEQVNSYFSVRFSGDRLSRKSMLFSTFRNLVDRVYDASRRLIAPAALQNTKSATFDFRLLEPAFGSLILNIESPSLKLGNVRKHLKRPDLERDAMEGFFDRSREDFFIEIGQLLKETEVDGQMREVAERHMHLLTNLQDLIPNEDSEFSKVEFNASLPNGHRSIVVDEDAGERLKKAYISMIGKRRTATGKITIINSKRRTFVVETAGGREITCGVDSGPFDELLLDDRFRGGAKIEVTGAFYRRAKRDYIAVEGSPALLDQ</sequence>
<protein>
    <submittedName>
        <fullName evidence="1">Uncharacterized protein</fullName>
    </submittedName>
</protein>
<dbReference type="RefSeq" id="WP_247243803.1">
    <property type="nucleotide sequence ID" value="NZ_JALJRA010000007.1"/>
</dbReference>
<comment type="caution">
    <text evidence="1">The sequence shown here is derived from an EMBL/GenBank/DDBJ whole genome shotgun (WGS) entry which is preliminary data.</text>
</comment>
<keyword evidence="2" id="KW-1185">Reference proteome</keyword>
<reference evidence="1 2" key="1">
    <citation type="submission" date="2024-06" db="EMBL/GenBank/DDBJ databases">
        <title>Genomic Encyclopedia of Type Strains, Phase IV (KMG-IV): sequencing the most valuable type-strain genomes for metagenomic binning, comparative biology and taxonomic classification.</title>
        <authorList>
            <person name="Goeker M."/>
        </authorList>
    </citation>
    <scope>NUCLEOTIDE SEQUENCE [LARGE SCALE GENOMIC DNA]</scope>
    <source>
        <strain evidence="1 2">DSM 105042</strain>
    </source>
</reference>
<dbReference type="Proteomes" id="UP001549031">
    <property type="component" value="Unassembled WGS sequence"/>
</dbReference>
<accession>A0ABV2H6D4</accession>
<dbReference type="EMBL" id="JBEPLJ010000007">
    <property type="protein sequence ID" value="MET3586108.1"/>
    <property type="molecule type" value="Genomic_DNA"/>
</dbReference>
<evidence type="ECO:0000313" key="1">
    <source>
        <dbReference type="EMBL" id="MET3586108.1"/>
    </source>
</evidence>
<name>A0ABV2H6D4_9HYPH</name>